<dbReference type="EMBL" id="BARS01054560">
    <property type="protein sequence ID" value="GAG49833.1"/>
    <property type="molecule type" value="Genomic_DNA"/>
</dbReference>
<gene>
    <name evidence="1" type="ORF">S01H1_80751</name>
</gene>
<name>X0YMX1_9ZZZZ</name>
<dbReference type="AlphaFoldDB" id="X0YMX1"/>
<reference evidence="1" key="1">
    <citation type="journal article" date="2014" name="Front. Microbiol.">
        <title>High frequency of phylogenetically diverse reductive dehalogenase-homologous genes in deep subseafloor sedimentary metagenomes.</title>
        <authorList>
            <person name="Kawai M."/>
            <person name="Futagami T."/>
            <person name="Toyoda A."/>
            <person name="Takaki Y."/>
            <person name="Nishi S."/>
            <person name="Hori S."/>
            <person name="Arai W."/>
            <person name="Tsubouchi T."/>
            <person name="Morono Y."/>
            <person name="Uchiyama I."/>
            <person name="Ito T."/>
            <person name="Fujiyama A."/>
            <person name="Inagaki F."/>
            <person name="Takami H."/>
        </authorList>
    </citation>
    <scope>NUCLEOTIDE SEQUENCE</scope>
    <source>
        <strain evidence="1">Expedition CK06-06</strain>
    </source>
</reference>
<evidence type="ECO:0000313" key="1">
    <source>
        <dbReference type="EMBL" id="GAG49833.1"/>
    </source>
</evidence>
<organism evidence="1">
    <name type="scientific">marine sediment metagenome</name>
    <dbReference type="NCBI Taxonomy" id="412755"/>
    <lineage>
        <taxon>unclassified sequences</taxon>
        <taxon>metagenomes</taxon>
        <taxon>ecological metagenomes</taxon>
    </lineage>
</organism>
<protein>
    <submittedName>
        <fullName evidence="1">Uncharacterized protein</fullName>
    </submittedName>
</protein>
<comment type="caution">
    <text evidence="1">The sequence shown here is derived from an EMBL/GenBank/DDBJ whole genome shotgun (WGS) entry which is preliminary data.</text>
</comment>
<proteinExistence type="predicted"/>
<sequence length="110" mass="12197">MAQVDASPFEDARWYVWADTAASAKAQVTAHLRRHGLEVSHLQAVRTGLVRPMGYEYSRKQIRTGQRINGKDVTVEADALEGTDLLGREIGGGRESSDKDMARWRVDLAA</sequence>
<accession>X0YMX1</accession>